<dbReference type="OMA" id="HEFLMAP"/>
<evidence type="ECO:0000256" key="4">
    <source>
        <dbReference type="ARBA" id="ARBA00022801"/>
    </source>
</evidence>
<dbReference type="SMART" id="SM00020">
    <property type="entry name" value="Tryp_SPc"/>
    <property type="match status" value="1"/>
</dbReference>
<dbReference type="InterPro" id="IPR050430">
    <property type="entry name" value="Peptidase_S1"/>
</dbReference>
<keyword evidence="5 7" id="KW-0720">Serine protease</keyword>
<gene>
    <name evidence="10" type="ORF">EAG_13248</name>
</gene>
<keyword evidence="4 7" id="KW-0378">Hydrolase</keyword>
<feature type="domain" description="Peptidase S1" evidence="9">
    <location>
        <begin position="52"/>
        <end position="280"/>
    </location>
</feature>
<dbReference type="InterPro" id="IPR001314">
    <property type="entry name" value="Peptidase_S1A"/>
</dbReference>
<dbReference type="InterPro" id="IPR009003">
    <property type="entry name" value="Peptidase_S1_PA"/>
</dbReference>
<dbReference type="InterPro" id="IPR033116">
    <property type="entry name" value="TRYPSIN_SER"/>
</dbReference>
<dbReference type="InterPro" id="IPR001254">
    <property type="entry name" value="Trypsin_dom"/>
</dbReference>
<dbReference type="PROSITE" id="PS50240">
    <property type="entry name" value="TRYPSIN_DOM"/>
    <property type="match status" value="1"/>
</dbReference>
<keyword evidence="3 7" id="KW-0645">Protease</keyword>
<proteinExistence type="inferred from homology"/>
<dbReference type="EMBL" id="GL438827">
    <property type="protein sequence ID" value="EFN68337.1"/>
    <property type="molecule type" value="Genomic_DNA"/>
</dbReference>
<dbReference type="PANTHER" id="PTHR24276">
    <property type="entry name" value="POLYSERASE-RELATED"/>
    <property type="match status" value="1"/>
</dbReference>
<name>E2AEA4_CAMFO</name>
<dbReference type="Proteomes" id="UP000000311">
    <property type="component" value="Unassembled WGS sequence"/>
</dbReference>
<evidence type="ECO:0000313" key="10">
    <source>
        <dbReference type="EMBL" id="EFN68337.1"/>
    </source>
</evidence>
<dbReference type="STRING" id="104421.E2AEA4"/>
<reference evidence="10 11" key="1">
    <citation type="journal article" date="2010" name="Science">
        <title>Genomic comparison of the ants Camponotus floridanus and Harpegnathos saltator.</title>
        <authorList>
            <person name="Bonasio R."/>
            <person name="Zhang G."/>
            <person name="Ye C."/>
            <person name="Mutti N.S."/>
            <person name="Fang X."/>
            <person name="Qin N."/>
            <person name="Donahue G."/>
            <person name="Yang P."/>
            <person name="Li Q."/>
            <person name="Li C."/>
            <person name="Zhang P."/>
            <person name="Huang Z."/>
            <person name="Berger S.L."/>
            <person name="Reinberg D."/>
            <person name="Wang J."/>
            <person name="Liebig J."/>
        </authorList>
    </citation>
    <scope>NUCLEOTIDE SEQUENCE [LARGE SCALE GENOMIC DNA]</scope>
    <source>
        <strain evidence="11">C129</strain>
    </source>
</reference>
<dbReference type="GO" id="GO:0004252">
    <property type="term" value="F:serine-type endopeptidase activity"/>
    <property type="evidence" value="ECO:0007669"/>
    <property type="project" value="InterPro"/>
</dbReference>
<accession>E2AEA4</accession>
<comment type="similarity">
    <text evidence="2">Belongs to the peptidase S1 family.</text>
</comment>
<keyword evidence="11" id="KW-1185">Reference proteome</keyword>
<evidence type="ECO:0000256" key="3">
    <source>
        <dbReference type="ARBA" id="ARBA00022670"/>
    </source>
</evidence>
<dbReference type="FunFam" id="2.40.10.10:FF:000036">
    <property type="entry name" value="Trypsin beta"/>
    <property type="match status" value="1"/>
</dbReference>
<evidence type="ECO:0000256" key="1">
    <source>
        <dbReference type="ARBA" id="ARBA00004239"/>
    </source>
</evidence>
<feature type="compositionally biased region" description="Basic and acidic residues" evidence="8">
    <location>
        <begin position="385"/>
        <end position="407"/>
    </location>
</feature>
<evidence type="ECO:0000313" key="11">
    <source>
        <dbReference type="Proteomes" id="UP000000311"/>
    </source>
</evidence>
<evidence type="ECO:0000259" key="9">
    <source>
        <dbReference type="PROSITE" id="PS50240"/>
    </source>
</evidence>
<comment type="subcellular location">
    <subcellularLocation>
        <location evidence="1">Secreted</location>
        <location evidence="1">Extracellular space</location>
    </subcellularLocation>
</comment>
<evidence type="ECO:0000256" key="6">
    <source>
        <dbReference type="ARBA" id="ARBA00023157"/>
    </source>
</evidence>
<dbReference type="PROSITE" id="PS00135">
    <property type="entry name" value="TRYPSIN_SER"/>
    <property type="match status" value="1"/>
</dbReference>
<dbReference type="CDD" id="cd00190">
    <property type="entry name" value="Tryp_SPc"/>
    <property type="match status" value="1"/>
</dbReference>
<evidence type="ECO:0000256" key="5">
    <source>
        <dbReference type="ARBA" id="ARBA00022825"/>
    </source>
</evidence>
<dbReference type="InParanoid" id="E2AEA4"/>
<protein>
    <submittedName>
        <fullName evidence="10">Chymotrypsin-1</fullName>
    </submittedName>
</protein>
<evidence type="ECO:0000256" key="2">
    <source>
        <dbReference type="ARBA" id="ARBA00007664"/>
    </source>
</evidence>
<dbReference type="GO" id="GO:0006508">
    <property type="term" value="P:proteolysis"/>
    <property type="evidence" value="ECO:0007669"/>
    <property type="project" value="UniProtKB-KW"/>
</dbReference>
<organism evidence="11">
    <name type="scientific">Camponotus floridanus</name>
    <name type="common">Florida carpenter ant</name>
    <dbReference type="NCBI Taxonomy" id="104421"/>
    <lineage>
        <taxon>Eukaryota</taxon>
        <taxon>Metazoa</taxon>
        <taxon>Ecdysozoa</taxon>
        <taxon>Arthropoda</taxon>
        <taxon>Hexapoda</taxon>
        <taxon>Insecta</taxon>
        <taxon>Pterygota</taxon>
        <taxon>Neoptera</taxon>
        <taxon>Endopterygota</taxon>
        <taxon>Hymenoptera</taxon>
        <taxon>Apocrita</taxon>
        <taxon>Aculeata</taxon>
        <taxon>Formicoidea</taxon>
        <taxon>Formicidae</taxon>
        <taxon>Formicinae</taxon>
        <taxon>Camponotus</taxon>
    </lineage>
</organism>
<dbReference type="PRINTS" id="PR00722">
    <property type="entry name" value="CHYMOTRYPSIN"/>
</dbReference>
<dbReference type="FunFam" id="2.40.10.10:FF:000068">
    <property type="entry name" value="transmembrane protease serine 2"/>
    <property type="match status" value="1"/>
</dbReference>
<feature type="region of interest" description="Disordered" evidence="8">
    <location>
        <begin position="377"/>
        <end position="407"/>
    </location>
</feature>
<sequence>MLIRSNYISSWENDTDVLIIESTNRTNRLQSPINLTDSQPTPETFADEPEAIVGGTPAGLGEFPHQVSLQSSPYYSSHFCGGSIIAPNKVLTAAHCVESGSTFYVRTGSVDHAKGELHYVKQVYIHPNYSGKQKDAWRCDAAVVVLTKAIQYNSYQRPIPLADSPPATGTVCTLSGWGKTSTNGAVSPNLLKMQQAVISQAQCQQRHWGMPLDSSHLCTLNRQGIGACQGDSGGPLICNGKQYGITSWVVPCAVGEPDCYANVGAPIITNMSKKVERQIENIPFRNHSESKEKLDQFDIPYSRELQSPILGYHYQLPDLPTNYVPSTILDTSLLHIPVYAHLKVYDLKPVQLPEIPSILSALHLQFSEDTALSKSSREISSTARISEEGRVSASRSIRDSTKSPRKK</sequence>
<dbReference type="SUPFAM" id="SSF50494">
    <property type="entry name" value="Trypsin-like serine proteases"/>
    <property type="match status" value="1"/>
</dbReference>
<dbReference type="InterPro" id="IPR018114">
    <property type="entry name" value="TRYPSIN_HIS"/>
</dbReference>
<keyword evidence="6" id="KW-1015">Disulfide bond</keyword>
<dbReference type="InterPro" id="IPR043504">
    <property type="entry name" value="Peptidase_S1_PA_chymotrypsin"/>
</dbReference>
<dbReference type="Pfam" id="PF00089">
    <property type="entry name" value="Trypsin"/>
    <property type="match status" value="1"/>
</dbReference>
<dbReference type="MEROPS" id="S01.438"/>
<dbReference type="GO" id="GO:0005576">
    <property type="term" value="C:extracellular region"/>
    <property type="evidence" value="ECO:0007669"/>
    <property type="project" value="UniProtKB-SubCell"/>
</dbReference>
<dbReference type="Gene3D" id="2.40.10.10">
    <property type="entry name" value="Trypsin-like serine proteases"/>
    <property type="match status" value="1"/>
</dbReference>
<evidence type="ECO:0000256" key="8">
    <source>
        <dbReference type="SAM" id="MobiDB-lite"/>
    </source>
</evidence>
<dbReference type="PANTHER" id="PTHR24276:SF91">
    <property type="entry name" value="AT26814P-RELATED"/>
    <property type="match status" value="1"/>
</dbReference>
<dbReference type="PROSITE" id="PS00134">
    <property type="entry name" value="TRYPSIN_HIS"/>
    <property type="match status" value="1"/>
</dbReference>
<evidence type="ECO:0000256" key="7">
    <source>
        <dbReference type="RuleBase" id="RU363034"/>
    </source>
</evidence>
<dbReference type="AlphaFoldDB" id="E2AEA4"/>